<sequence>METMTSELQRLVRAGEERQMAWAVHIHGLPAGPEREEELAAWAGVFRSQGGTAEDVERMATCVCGRCASLRGAATAWEGWWRGAAGRQG</sequence>
<dbReference type="Proteomes" id="UP001052739">
    <property type="component" value="Unassembled WGS sequence"/>
</dbReference>
<dbReference type="EMBL" id="BNDW01000117">
    <property type="protein sequence ID" value="GHI27193.1"/>
    <property type="molecule type" value="Genomic_DNA"/>
</dbReference>
<name>A0ABQ3PQ91_9ACTN</name>
<evidence type="ECO:0000313" key="1">
    <source>
        <dbReference type="EMBL" id="GHI27193.1"/>
    </source>
</evidence>
<organism evidence="1 2">
    <name type="scientific">Streptomyces hydrogenans</name>
    <dbReference type="NCBI Taxonomy" id="1873719"/>
    <lineage>
        <taxon>Bacteria</taxon>
        <taxon>Bacillati</taxon>
        <taxon>Actinomycetota</taxon>
        <taxon>Actinomycetes</taxon>
        <taxon>Kitasatosporales</taxon>
        <taxon>Streptomycetaceae</taxon>
        <taxon>Streptomyces</taxon>
    </lineage>
</organism>
<keyword evidence="2" id="KW-1185">Reference proteome</keyword>
<protein>
    <submittedName>
        <fullName evidence="1">Uncharacterized protein</fullName>
    </submittedName>
</protein>
<proteinExistence type="predicted"/>
<gene>
    <name evidence="1" type="ORF">Shyd_85640</name>
</gene>
<evidence type="ECO:0000313" key="2">
    <source>
        <dbReference type="Proteomes" id="UP001052739"/>
    </source>
</evidence>
<comment type="caution">
    <text evidence="1">The sequence shown here is derived from an EMBL/GenBank/DDBJ whole genome shotgun (WGS) entry which is preliminary data.</text>
</comment>
<reference evidence="1" key="1">
    <citation type="submission" date="2024-05" db="EMBL/GenBank/DDBJ databases">
        <title>Whole genome shotgun sequence of Streptomyces hydrogenans NBRC 13475.</title>
        <authorList>
            <person name="Komaki H."/>
            <person name="Tamura T."/>
        </authorList>
    </citation>
    <scope>NUCLEOTIDE SEQUENCE</scope>
    <source>
        <strain evidence="1">NBRC 13475</strain>
    </source>
</reference>
<accession>A0ABQ3PQ91</accession>